<feature type="region of interest" description="Disordered" evidence="1">
    <location>
        <begin position="67"/>
        <end position="92"/>
    </location>
</feature>
<proteinExistence type="predicted"/>
<dbReference type="AlphaFoldDB" id="A0A9P9G0I9"/>
<comment type="caution">
    <text evidence="2">The sequence shown here is derived from an EMBL/GenBank/DDBJ whole genome shotgun (WGS) entry which is preliminary data.</text>
</comment>
<sequence length="146" mass="16584">YRDKLSLVAPLVEEGPTAKATFLRYYHKARAATFTEEHIKSGWRGSGLWPINIQKPLSSRFVIPDEEEAQAAQEGNLTPQAASQEPEAPLFHTPRKTEEVADLARDLFEVDQLTPTHRHFCRLAGRSLEKETLKRVMESDRASQLE</sequence>
<feature type="non-terminal residue" evidence="2">
    <location>
        <position position="146"/>
    </location>
</feature>
<name>A0A9P9G0I9_FUSSL</name>
<dbReference type="OrthoDB" id="5046148at2759"/>
<evidence type="ECO:0000313" key="2">
    <source>
        <dbReference type="EMBL" id="KAH7230869.1"/>
    </source>
</evidence>
<evidence type="ECO:0000256" key="1">
    <source>
        <dbReference type="SAM" id="MobiDB-lite"/>
    </source>
</evidence>
<organism evidence="2 3">
    <name type="scientific">Fusarium solani</name>
    <name type="common">Filamentous fungus</name>
    <dbReference type="NCBI Taxonomy" id="169388"/>
    <lineage>
        <taxon>Eukaryota</taxon>
        <taxon>Fungi</taxon>
        <taxon>Dikarya</taxon>
        <taxon>Ascomycota</taxon>
        <taxon>Pezizomycotina</taxon>
        <taxon>Sordariomycetes</taxon>
        <taxon>Hypocreomycetidae</taxon>
        <taxon>Hypocreales</taxon>
        <taxon>Nectriaceae</taxon>
        <taxon>Fusarium</taxon>
        <taxon>Fusarium solani species complex</taxon>
    </lineage>
</organism>
<protein>
    <submittedName>
        <fullName evidence="2">Uncharacterized protein</fullName>
    </submittedName>
</protein>
<dbReference type="EMBL" id="JAGTJS010000034">
    <property type="protein sequence ID" value="KAH7230869.1"/>
    <property type="molecule type" value="Genomic_DNA"/>
</dbReference>
<reference evidence="2" key="1">
    <citation type="journal article" date="2021" name="Nat. Commun.">
        <title>Genetic determinants of endophytism in the Arabidopsis root mycobiome.</title>
        <authorList>
            <person name="Mesny F."/>
            <person name="Miyauchi S."/>
            <person name="Thiergart T."/>
            <person name="Pickel B."/>
            <person name="Atanasova L."/>
            <person name="Karlsson M."/>
            <person name="Huettel B."/>
            <person name="Barry K.W."/>
            <person name="Haridas S."/>
            <person name="Chen C."/>
            <person name="Bauer D."/>
            <person name="Andreopoulos W."/>
            <person name="Pangilinan J."/>
            <person name="LaButti K."/>
            <person name="Riley R."/>
            <person name="Lipzen A."/>
            <person name="Clum A."/>
            <person name="Drula E."/>
            <person name="Henrissat B."/>
            <person name="Kohler A."/>
            <person name="Grigoriev I.V."/>
            <person name="Martin F.M."/>
            <person name="Hacquard S."/>
        </authorList>
    </citation>
    <scope>NUCLEOTIDE SEQUENCE</scope>
    <source>
        <strain evidence="2">FSSC 5 MPI-SDFR-AT-0091</strain>
    </source>
</reference>
<feature type="non-terminal residue" evidence="2">
    <location>
        <position position="1"/>
    </location>
</feature>
<accession>A0A9P9G0I9</accession>
<keyword evidence="3" id="KW-1185">Reference proteome</keyword>
<gene>
    <name evidence="2" type="ORF">B0J15DRAFT_372005</name>
</gene>
<dbReference type="Proteomes" id="UP000736672">
    <property type="component" value="Unassembled WGS sequence"/>
</dbReference>
<feature type="compositionally biased region" description="Polar residues" evidence="1">
    <location>
        <begin position="73"/>
        <end position="83"/>
    </location>
</feature>
<evidence type="ECO:0000313" key="3">
    <source>
        <dbReference type="Proteomes" id="UP000736672"/>
    </source>
</evidence>